<dbReference type="Gene3D" id="3.40.640.10">
    <property type="entry name" value="Type I PLP-dependent aspartate aminotransferase-like (Major domain)"/>
    <property type="match status" value="1"/>
</dbReference>
<name>A0A2V2ZV20_9BACI</name>
<dbReference type="InterPro" id="IPR015421">
    <property type="entry name" value="PyrdxlP-dep_Trfase_major"/>
</dbReference>
<comment type="caution">
    <text evidence="1">The sequence shown here is derived from an EMBL/GenBank/DDBJ whole genome shotgun (WGS) entry which is preliminary data.</text>
</comment>
<reference evidence="1 2" key="1">
    <citation type="submission" date="2018-05" db="EMBL/GenBank/DDBJ databases">
        <title>Freshwater and sediment microbial communities from various areas in North America, analyzing microbe dynamics in response to fracking.</title>
        <authorList>
            <person name="Lamendella R."/>
        </authorList>
    </citation>
    <scope>NUCLEOTIDE SEQUENCE [LARGE SCALE GENOMIC DNA]</scope>
    <source>
        <strain evidence="1 2">15_TX</strain>
    </source>
</reference>
<dbReference type="SUPFAM" id="SSF53383">
    <property type="entry name" value="PLP-dependent transferases"/>
    <property type="match status" value="1"/>
</dbReference>
<evidence type="ECO:0000313" key="1">
    <source>
        <dbReference type="EMBL" id="PWW28271.1"/>
    </source>
</evidence>
<sequence length="138" mass="15683">MQIYQNHFTLYKQTASRLHQDTLYRFMIEGWQSHLNKMRTLYRKKHEILISSIKKHLGDNVKVIGGKSGLHIVLEVNNGMTEGTLISNASKASVKVYPLSIYYDGENNEKSEVILGFGGLTLSEIEEGIGLLKEAWDI</sequence>
<dbReference type="PANTHER" id="PTHR46577">
    <property type="entry name" value="HTH-TYPE TRANSCRIPTIONAL REGULATORY PROTEIN GABR"/>
    <property type="match status" value="1"/>
</dbReference>
<accession>A0A2V2ZV20</accession>
<organism evidence="1 2">
    <name type="scientific">Cytobacillus oceanisediminis</name>
    <dbReference type="NCBI Taxonomy" id="665099"/>
    <lineage>
        <taxon>Bacteria</taxon>
        <taxon>Bacillati</taxon>
        <taxon>Bacillota</taxon>
        <taxon>Bacilli</taxon>
        <taxon>Bacillales</taxon>
        <taxon>Bacillaceae</taxon>
        <taxon>Cytobacillus</taxon>
    </lineage>
</organism>
<dbReference type="InterPro" id="IPR015424">
    <property type="entry name" value="PyrdxlP-dep_Trfase"/>
</dbReference>
<dbReference type="Proteomes" id="UP000247150">
    <property type="component" value="Unassembled WGS sequence"/>
</dbReference>
<evidence type="ECO:0008006" key="3">
    <source>
        <dbReference type="Google" id="ProtNLM"/>
    </source>
</evidence>
<proteinExistence type="predicted"/>
<gene>
    <name evidence="1" type="ORF">DFO73_10686</name>
</gene>
<dbReference type="InterPro" id="IPR051446">
    <property type="entry name" value="HTH_trans_reg/aminotransferase"/>
</dbReference>
<protein>
    <recommendedName>
        <fullName evidence="3">GntR family transcriptional regulator/MocR family aminotransferase</fullName>
    </recommendedName>
</protein>
<dbReference type="AlphaFoldDB" id="A0A2V2ZV20"/>
<dbReference type="EMBL" id="QGTW01000006">
    <property type="protein sequence ID" value="PWW28271.1"/>
    <property type="molecule type" value="Genomic_DNA"/>
</dbReference>
<evidence type="ECO:0000313" key="2">
    <source>
        <dbReference type="Proteomes" id="UP000247150"/>
    </source>
</evidence>
<dbReference type="PANTHER" id="PTHR46577:SF1">
    <property type="entry name" value="HTH-TYPE TRANSCRIPTIONAL REGULATORY PROTEIN GABR"/>
    <property type="match status" value="1"/>
</dbReference>